<accession>B0BPD0</accession>
<dbReference type="Proteomes" id="UP000008547">
    <property type="component" value="Chromosome"/>
</dbReference>
<dbReference type="KEGG" id="apj:APJL_0857"/>
<protein>
    <submittedName>
        <fullName evidence="1">Uncharacterized protein</fullName>
    </submittedName>
</protein>
<sequence length="69" mass="8308">MLKEYIEELGLNPKHTFKQIDLKNSGKRGMDIDLITYEEFDENFQFVRRFTIQDTMSIYPPHNRHISFA</sequence>
<dbReference type="AlphaFoldDB" id="B0BPD0"/>
<dbReference type="HOGENOM" id="CLU_196102_0_0_6"/>
<dbReference type="RefSeq" id="WP_012262990.1">
    <property type="nucleotide sequence ID" value="NC_010278.1"/>
</dbReference>
<proteinExistence type="predicted"/>
<reference evidence="1 2" key="1">
    <citation type="journal article" date="2008" name="PLoS ONE">
        <title>Genome biology of Actinobacillus pleuropneumoniae JL03, an isolate of serotype 3 prevalent in China.</title>
        <authorList>
            <person name="Xu Z."/>
            <person name="Zhou Y."/>
            <person name="Li L."/>
            <person name="Zhou R."/>
            <person name="Xiao S."/>
            <person name="Wan Y."/>
            <person name="Zhang S."/>
            <person name="Wang K."/>
            <person name="Li W."/>
            <person name="Li L."/>
            <person name="Jin H."/>
            <person name="Kang M."/>
            <person name="Dalai B."/>
            <person name="Li T."/>
            <person name="Liu L."/>
            <person name="Cheng Y."/>
            <person name="Zhang L."/>
            <person name="Xu T."/>
            <person name="Zheng H."/>
            <person name="Pu S."/>
            <person name="Wang B."/>
            <person name="Gu W."/>
            <person name="Zhang X.L."/>
            <person name="Zhu G.-F."/>
            <person name="Wang S."/>
            <person name="Zhao G.-P."/>
            <person name="Chen H."/>
        </authorList>
    </citation>
    <scope>NUCLEOTIDE SEQUENCE [LARGE SCALE GENOMIC DNA]</scope>
    <source>
        <strain evidence="1 2">JL03</strain>
    </source>
</reference>
<gene>
    <name evidence="1" type="ordered locus">APJL_0857</name>
</gene>
<evidence type="ECO:0000313" key="2">
    <source>
        <dbReference type="Proteomes" id="UP000008547"/>
    </source>
</evidence>
<organism evidence="1 2">
    <name type="scientific">Actinobacillus pleuropneumoniae serotype 3 (strain JL03)</name>
    <dbReference type="NCBI Taxonomy" id="434271"/>
    <lineage>
        <taxon>Bacteria</taxon>
        <taxon>Pseudomonadati</taxon>
        <taxon>Pseudomonadota</taxon>
        <taxon>Gammaproteobacteria</taxon>
        <taxon>Pasteurellales</taxon>
        <taxon>Pasteurellaceae</taxon>
        <taxon>Actinobacillus</taxon>
    </lineage>
</organism>
<dbReference type="EMBL" id="CP000687">
    <property type="protein sequence ID" value="ABY69415.1"/>
    <property type="molecule type" value="Genomic_DNA"/>
</dbReference>
<evidence type="ECO:0000313" key="1">
    <source>
        <dbReference type="EMBL" id="ABY69415.1"/>
    </source>
</evidence>
<name>B0BPD0_ACTPJ</name>